<accession>A0A4D6MRR8</accession>
<protein>
    <submittedName>
        <fullName evidence="2">Transposase putative</fullName>
    </submittedName>
</protein>
<feature type="domain" description="Transposase (putative) gypsy type" evidence="1">
    <location>
        <begin position="100"/>
        <end position="163"/>
    </location>
</feature>
<keyword evidence="3" id="KW-1185">Reference proteome</keyword>
<name>A0A4D6MRR8_VIGUN</name>
<sequence length="310" mass="35074">MGSIGRIPMERVVEVREDLLDELAESNWPAKTGYEWVAADVGTQRSLFRWSRLLRSWLNCMPIFEKGVQRDIVAPERVTAVECVCHGQEGSTEEFFYMYMCHFLQLHIRLPFVEFTMGLLRLLNVAPTHLHPNSWAYLQAFRLLCMALYLKPSPRAFLYFFITRLKSPITWLSLISRPGLNRLDAFIPLFKQFKDGFFKVVVKPAGRSHFYTVDGHMAQLGKKNLTFFQALRKEKAVKASAAGNTEVPNLQDSLVDVHVQCGTKRKAELPTRPGKSKDVKKVRAVVMGVGSASGVKGLEAGLIELPETTV</sequence>
<reference evidence="2 3" key="1">
    <citation type="submission" date="2019-04" db="EMBL/GenBank/DDBJ databases">
        <title>An improved genome assembly and genetic linkage map for asparagus bean, Vigna unguiculata ssp. sesquipedialis.</title>
        <authorList>
            <person name="Xia Q."/>
            <person name="Zhang R."/>
            <person name="Dong Y."/>
        </authorList>
    </citation>
    <scope>NUCLEOTIDE SEQUENCE [LARGE SCALE GENOMIC DNA]</scope>
    <source>
        <tissue evidence="2">Leaf</tissue>
    </source>
</reference>
<organism evidence="2 3">
    <name type="scientific">Vigna unguiculata</name>
    <name type="common">Cowpea</name>
    <dbReference type="NCBI Taxonomy" id="3917"/>
    <lineage>
        <taxon>Eukaryota</taxon>
        <taxon>Viridiplantae</taxon>
        <taxon>Streptophyta</taxon>
        <taxon>Embryophyta</taxon>
        <taxon>Tracheophyta</taxon>
        <taxon>Spermatophyta</taxon>
        <taxon>Magnoliopsida</taxon>
        <taxon>eudicotyledons</taxon>
        <taxon>Gunneridae</taxon>
        <taxon>Pentapetalae</taxon>
        <taxon>rosids</taxon>
        <taxon>fabids</taxon>
        <taxon>Fabales</taxon>
        <taxon>Fabaceae</taxon>
        <taxon>Papilionoideae</taxon>
        <taxon>50 kb inversion clade</taxon>
        <taxon>NPAAA clade</taxon>
        <taxon>indigoferoid/millettioid clade</taxon>
        <taxon>Phaseoleae</taxon>
        <taxon>Vigna</taxon>
    </lineage>
</organism>
<dbReference type="InterPro" id="IPR007321">
    <property type="entry name" value="Transposase_28"/>
</dbReference>
<evidence type="ECO:0000259" key="1">
    <source>
        <dbReference type="Pfam" id="PF04195"/>
    </source>
</evidence>
<evidence type="ECO:0000313" key="2">
    <source>
        <dbReference type="EMBL" id="QCE03768.1"/>
    </source>
</evidence>
<dbReference type="Proteomes" id="UP000501690">
    <property type="component" value="Linkage Group LG8"/>
</dbReference>
<evidence type="ECO:0000313" key="3">
    <source>
        <dbReference type="Proteomes" id="UP000501690"/>
    </source>
</evidence>
<dbReference type="EMBL" id="CP039352">
    <property type="protein sequence ID" value="QCE03768.1"/>
    <property type="molecule type" value="Genomic_DNA"/>
</dbReference>
<proteinExistence type="predicted"/>
<dbReference type="Pfam" id="PF04195">
    <property type="entry name" value="Transposase_28"/>
    <property type="match status" value="1"/>
</dbReference>
<gene>
    <name evidence="2" type="ORF">DEO72_LG8g1794</name>
</gene>
<dbReference type="AlphaFoldDB" id="A0A4D6MRR8"/>